<proteinExistence type="predicted"/>
<accession>A0A7X3FLQ8</accession>
<evidence type="ECO:0000313" key="2">
    <source>
        <dbReference type="EMBL" id="MVP01592.1"/>
    </source>
</evidence>
<dbReference type="Proteomes" id="UP000490800">
    <property type="component" value="Unassembled WGS sequence"/>
</dbReference>
<dbReference type="OrthoDB" id="2563505at2"/>
<evidence type="ECO:0000313" key="3">
    <source>
        <dbReference type="Proteomes" id="UP000490800"/>
    </source>
</evidence>
<gene>
    <name evidence="2" type="ORF">EDM21_19035</name>
</gene>
<sequence length="245" mass="27396">MKPIRMFKNTLSSLRNETGSTSILTVFTLGAVIIGSVCMFYYFTVFIEKRQAQNIADTGAIAAVQTLRDEFQKKMEDASEESISKLIEKIDKFIESFPEEDRPTFEEAVENFLGSGELTEIVKSHSFKAKDHWLLVVKHSHFASDYTAEKNGDKLMDAYLQNSELIKYAAVTAIEQNKGNSLVGEIEFPFENESGEPPKLLLKAARTMKIDGLSFEKDLDAAAVTSVSSKDFDITVRAAPARISW</sequence>
<feature type="transmembrane region" description="Helical" evidence="1">
    <location>
        <begin position="21"/>
        <end position="43"/>
    </location>
</feature>
<organism evidence="2 3">
    <name type="scientific">Paenibacillus lutrae</name>
    <dbReference type="NCBI Taxonomy" id="2078573"/>
    <lineage>
        <taxon>Bacteria</taxon>
        <taxon>Bacillati</taxon>
        <taxon>Bacillota</taxon>
        <taxon>Bacilli</taxon>
        <taxon>Bacillales</taxon>
        <taxon>Paenibacillaceae</taxon>
        <taxon>Paenibacillus</taxon>
    </lineage>
</organism>
<keyword evidence="1" id="KW-1133">Transmembrane helix</keyword>
<keyword evidence="1" id="KW-0472">Membrane</keyword>
<reference evidence="2 3" key="1">
    <citation type="journal article" date="2019" name="Microorganisms">
        <title>Paenibacillus lutrae sp. nov., A Chitinolytic Species Isolated from A River Otter in Castril Natural Park, Granada, Spain.</title>
        <authorList>
            <person name="Rodriguez M."/>
            <person name="Reina J.C."/>
            <person name="Bejar V."/>
            <person name="Llamas I."/>
        </authorList>
    </citation>
    <scope>NUCLEOTIDE SEQUENCE [LARGE SCALE GENOMIC DNA]</scope>
    <source>
        <strain evidence="2 3">N10</strain>
    </source>
</reference>
<name>A0A7X3FLQ8_9BACL</name>
<dbReference type="AlphaFoldDB" id="A0A7X3FLQ8"/>
<protein>
    <submittedName>
        <fullName evidence="2">Uncharacterized protein</fullName>
    </submittedName>
</protein>
<comment type="caution">
    <text evidence="2">The sequence shown here is derived from an EMBL/GenBank/DDBJ whole genome shotgun (WGS) entry which is preliminary data.</text>
</comment>
<keyword evidence="3" id="KW-1185">Reference proteome</keyword>
<keyword evidence="1" id="KW-0812">Transmembrane</keyword>
<evidence type="ECO:0000256" key="1">
    <source>
        <dbReference type="SAM" id="Phobius"/>
    </source>
</evidence>
<dbReference type="EMBL" id="RHLK01000013">
    <property type="protein sequence ID" value="MVP01592.1"/>
    <property type="molecule type" value="Genomic_DNA"/>
</dbReference>
<dbReference type="RefSeq" id="WP_157338029.1">
    <property type="nucleotide sequence ID" value="NZ_RHLK01000013.1"/>
</dbReference>